<dbReference type="EMBL" id="CM042034">
    <property type="protein sequence ID" value="KAI3761160.1"/>
    <property type="molecule type" value="Genomic_DNA"/>
</dbReference>
<accession>A0ACB9EQR8</accession>
<sequence length="95" mass="10011">MTGDSAHRTEIAMNLLFLISHSKLTLPAIVVKAPPSIEVAGVTVLQIQYVHLETLAGGRREEGGGGGCCSCWDPNLMAMAMASAVLNRTTPVHPV</sequence>
<comment type="caution">
    <text evidence="1">The sequence shown here is derived from an EMBL/GenBank/DDBJ whole genome shotgun (WGS) entry which is preliminary data.</text>
</comment>
<name>A0ACB9EQR8_9ASTR</name>
<reference evidence="2" key="1">
    <citation type="journal article" date="2022" name="Mol. Ecol. Resour.">
        <title>The genomes of chicory, endive, great burdock and yacon provide insights into Asteraceae palaeo-polyploidization history and plant inulin production.</title>
        <authorList>
            <person name="Fan W."/>
            <person name="Wang S."/>
            <person name="Wang H."/>
            <person name="Wang A."/>
            <person name="Jiang F."/>
            <person name="Liu H."/>
            <person name="Zhao H."/>
            <person name="Xu D."/>
            <person name="Zhang Y."/>
        </authorList>
    </citation>
    <scope>NUCLEOTIDE SEQUENCE [LARGE SCALE GENOMIC DNA]</scope>
    <source>
        <strain evidence="2">cv. Yunnan</strain>
    </source>
</reference>
<evidence type="ECO:0000313" key="2">
    <source>
        <dbReference type="Proteomes" id="UP001056120"/>
    </source>
</evidence>
<keyword evidence="2" id="KW-1185">Reference proteome</keyword>
<reference evidence="1 2" key="2">
    <citation type="journal article" date="2022" name="Mol. Ecol. Resour.">
        <title>The genomes of chicory, endive, great burdock and yacon provide insights into Asteraceae paleo-polyploidization history and plant inulin production.</title>
        <authorList>
            <person name="Fan W."/>
            <person name="Wang S."/>
            <person name="Wang H."/>
            <person name="Wang A."/>
            <person name="Jiang F."/>
            <person name="Liu H."/>
            <person name="Zhao H."/>
            <person name="Xu D."/>
            <person name="Zhang Y."/>
        </authorList>
    </citation>
    <scope>NUCLEOTIDE SEQUENCE [LARGE SCALE GENOMIC DNA]</scope>
    <source>
        <strain evidence="2">cv. Yunnan</strain>
        <tissue evidence="1">Leaves</tissue>
    </source>
</reference>
<proteinExistence type="predicted"/>
<organism evidence="1 2">
    <name type="scientific">Smallanthus sonchifolius</name>
    <dbReference type="NCBI Taxonomy" id="185202"/>
    <lineage>
        <taxon>Eukaryota</taxon>
        <taxon>Viridiplantae</taxon>
        <taxon>Streptophyta</taxon>
        <taxon>Embryophyta</taxon>
        <taxon>Tracheophyta</taxon>
        <taxon>Spermatophyta</taxon>
        <taxon>Magnoliopsida</taxon>
        <taxon>eudicotyledons</taxon>
        <taxon>Gunneridae</taxon>
        <taxon>Pentapetalae</taxon>
        <taxon>asterids</taxon>
        <taxon>campanulids</taxon>
        <taxon>Asterales</taxon>
        <taxon>Asteraceae</taxon>
        <taxon>Asteroideae</taxon>
        <taxon>Heliantheae alliance</taxon>
        <taxon>Millerieae</taxon>
        <taxon>Smallanthus</taxon>
    </lineage>
</organism>
<dbReference type="Proteomes" id="UP001056120">
    <property type="component" value="Linkage Group LG17"/>
</dbReference>
<gene>
    <name evidence="1" type="ORF">L1987_51569</name>
</gene>
<protein>
    <submittedName>
        <fullName evidence="1">Uncharacterized protein</fullName>
    </submittedName>
</protein>
<evidence type="ECO:0000313" key="1">
    <source>
        <dbReference type="EMBL" id="KAI3761160.1"/>
    </source>
</evidence>